<keyword evidence="2" id="KW-0521">NADP</keyword>
<sequence length="135" mass="15304">MLYTGIHFGQGPGRDRMTTYELYNQSKHANVVFARELGRRYGDQGIISTAVNPGNIRSELQRHLNPVARFVARLFLYPTPYGALNQLWAGTSPETADFNGKFIVPWTRIGECRPEASDPENGRRLWDYLMQGTGL</sequence>
<dbReference type="SUPFAM" id="SSF51735">
    <property type="entry name" value="NAD(P)-binding Rossmann-fold domains"/>
    <property type="match status" value="1"/>
</dbReference>
<comment type="caution">
    <text evidence="4">The sequence shown here is derived from an EMBL/GenBank/DDBJ whole genome shotgun (WGS) entry which is preliminary data.</text>
</comment>
<dbReference type="GO" id="GO:0016491">
    <property type="term" value="F:oxidoreductase activity"/>
    <property type="evidence" value="ECO:0007669"/>
    <property type="project" value="UniProtKB-KW"/>
</dbReference>
<accession>A0A4Y9YQA2</accession>
<name>A0A4Y9YQA2_9AGAM</name>
<keyword evidence="5" id="KW-1185">Reference proteome</keyword>
<protein>
    <submittedName>
        <fullName evidence="4">Uncharacterized protein</fullName>
    </submittedName>
</protein>
<organism evidence="4 5">
    <name type="scientific">Dentipellis fragilis</name>
    <dbReference type="NCBI Taxonomy" id="205917"/>
    <lineage>
        <taxon>Eukaryota</taxon>
        <taxon>Fungi</taxon>
        <taxon>Dikarya</taxon>
        <taxon>Basidiomycota</taxon>
        <taxon>Agaricomycotina</taxon>
        <taxon>Agaricomycetes</taxon>
        <taxon>Russulales</taxon>
        <taxon>Hericiaceae</taxon>
        <taxon>Dentipellis</taxon>
    </lineage>
</organism>
<evidence type="ECO:0000256" key="1">
    <source>
        <dbReference type="ARBA" id="ARBA00006484"/>
    </source>
</evidence>
<dbReference type="Proteomes" id="UP000298327">
    <property type="component" value="Unassembled WGS sequence"/>
</dbReference>
<dbReference type="PANTHER" id="PTHR24320:SF282">
    <property type="entry name" value="WW DOMAIN-CONTAINING OXIDOREDUCTASE"/>
    <property type="match status" value="1"/>
</dbReference>
<evidence type="ECO:0000313" key="4">
    <source>
        <dbReference type="EMBL" id="TFY63928.1"/>
    </source>
</evidence>
<keyword evidence="3" id="KW-0560">Oxidoreductase</keyword>
<dbReference type="STRING" id="205917.A0A4Y9YQA2"/>
<dbReference type="EMBL" id="SEOQ01000393">
    <property type="protein sequence ID" value="TFY63928.1"/>
    <property type="molecule type" value="Genomic_DNA"/>
</dbReference>
<evidence type="ECO:0000313" key="5">
    <source>
        <dbReference type="Proteomes" id="UP000298327"/>
    </source>
</evidence>
<dbReference type="InterPro" id="IPR036291">
    <property type="entry name" value="NAD(P)-bd_dom_sf"/>
</dbReference>
<comment type="similarity">
    <text evidence="1">Belongs to the short-chain dehydrogenases/reductases (SDR) family.</text>
</comment>
<dbReference type="OrthoDB" id="191139at2759"/>
<evidence type="ECO:0000256" key="2">
    <source>
        <dbReference type="ARBA" id="ARBA00022857"/>
    </source>
</evidence>
<dbReference type="AlphaFoldDB" id="A0A4Y9YQA2"/>
<reference evidence="4 5" key="1">
    <citation type="submission" date="2019-02" db="EMBL/GenBank/DDBJ databases">
        <title>Genome sequencing of the rare red list fungi Dentipellis fragilis.</title>
        <authorList>
            <person name="Buettner E."/>
            <person name="Kellner H."/>
        </authorList>
    </citation>
    <scope>NUCLEOTIDE SEQUENCE [LARGE SCALE GENOMIC DNA]</scope>
    <source>
        <strain evidence="4 5">DSM 105465</strain>
    </source>
</reference>
<evidence type="ECO:0000256" key="3">
    <source>
        <dbReference type="ARBA" id="ARBA00023002"/>
    </source>
</evidence>
<proteinExistence type="inferred from homology"/>
<gene>
    <name evidence="4" type="ORF">EVG20_g6134</name>
</gene>
<dbReference type="Gene3D" id="3.40.50.720">
    <property type="entry name" value="NAD(P)-binding Rossmann-like Domain"/>
    <property type="match status" value="1"/>
</dbReference>
<dbReference type="PANTHER" id="PTHR24320">
    <property type="entry name" value="RETINOL DEHYDROGENASE"/>
    <property type="match status" value="1"/>
</dbReference>